<gene>
    <name evidence="5" type="ORF">MICPUCDRAFT_53368</name>
</gene>
<comment type="subcellular location">
    <subcellularLocation>
        <location evidence="1">Cytoplasm</location>
        <location evidence="1">Cytoskeleton</location>
        <location evidence="1">Cilium axoneme</location>
    </subcellularLocation>
</comment>
<dbReference type="PANTHER" id="PTHR46652">
    <property type="entry name" value="LEUCINE-RICH REPEAT AND IQ DOMAIN-CONTAINING PROTEIN 1-RELATED"/>
    <property type="match status" value="1"/>
</dbReference>
<dbReference type="SUPFAM" id="SSF52058">
    <property type="entry name" value="L domain-like"/>
    <property type="match status" value="1"/>
</dbReference>
<dbReference type="Proteomes" id="UP000001876">
    <property type="component" value="Unassembled WGS sequence"/>
</dbReference>
<dbReference type="AlphaFoldDB" id="C1N6M9"/>
<evidence type="ECO:0000313" key="6">
    <source>
        <dbReference type="Proteomes" id="UP000001876"/>
    </source>
</evidence>
<accession>C1N6M9</accession>
<name>C1N6M9_MICPC</name>
<dbReference type="Gene3D" id="3.80.10.10">
    <property type="entry name" value="Ribonuclease Inhibitor"/>
    <property type="match status" value="1"/>
</dbReference>
<dbReference type="OrthoDB" id="1517790at2759"/>
<proteinExistence type="predicted"/>
<dbReference type="PROSITE" id="PS51450">
    <property type="entry name" value="LRR"/>
    <property type="match status" value="1"/>
</dbReference>
<reference evidence="5 6" key="1">
    <citation type="journal article" date="2009" name="Science">
        <title>Green evolution and dynamic adaptations revealed by genomes of the marine picoeukaryotes Micromonas.</title>
        <authorList>
            <person name="Worden A.Z."/>
            <person name="Lee J.H."/>
            <person name="Mock T."/>
            <person name="Rouze P."/>
            <person name="Simmons M.P."/>
            <person name="Aerts A.L."/>
            <person name="Allen A.E."/>
            <person name="Cuvelier M.L."/>
            <person name="Derelle E."/>
            <person name="Everett M.V."/>
            <person name="Foulon E."/>
            <person name="Grimwood J."/>
            <person name="Gundlach H."/>
            <person name="Henrissat B."/>
            <person name="Napoli C."/>
            <person name="McDonald S.M."/>
            <person name="Parker M.S."/>
            <person name="Rombauts S."/>
            <person name="Salamov A."/>
            <person name="Von Dassow P."/>
            <person name="Badger J.H."/>
            <person name="Coutinho P.M."/>
            <person name="Demir E."/>
            <person name="Dubchak I."/>
            <person name="Gentemann C."/>
            <person name="Eikrem W."/>
            <person name="Gready J.E."/>
            <person name="John U."/>
            <person name="Lanier W."/>
            <person name="Lindquist E.A."/>
            <person name="Lucas S."/>
            <person name="Mayer K.F."/>
            <person name="Moreau H."/>
            <person name="Not F."/>
            <person name="Otillar R."/>
            <person name="Panaud O."/>
            <person name="Pangilinan J."/>
            <person name="Paulsen I."/>
            <person name="Piegu B."/>
            <person name="Poliakov A."/>
            <person name="Robbens S."/>
            <person name="Schmutz J."/>
            <person name="Toulza E."/>
            <person name="Wyss T."/>
            <person name="Zelensky A."/>
            <person name="Zhou K."/>
            <person name="Armbrust E.V."/>
            <person name="Bhattacharya D."/>
            <person name="Goodenough U.W."/>
            <person name="Van de Peer Y."/>
            <person name="Grigoriev I.V."/>
        </authorList>
    </citation>
    <scope>NUCLEOTIDE SEQUENCE [LARGE SCALE GENOMIC DNA]</scope>
    <source>
        <strain evidence="5 6">CCMP1545</strain>
    </source>
</reference>
<protein>
    <submittedName>
        <fullName evidence="5">Predicted protein</fullName>
    </submittedName>
</protein>
<dbReference type="GO" id="GO:0005930">
    <property type="term" value="C:axoneme"/>
    <property type="evidence" value="ECO:0007669"/>
    <property type="project" value="UniProtKB-SubCell"/>
</dbReference>
<dbReference type="GeneID" id="9689202"/>
<dbReference type="Pfam" id="PF00560">
    <property type="entry name" value="LRR_1"/>
    <property type="match status" value="1"/>
</dbReference>
<dbReference type="InterPro" id="IPR050836">
    <property type="entry name" value="SDS22/Internalin_LRR"/>
</dbReference>
<keyword evidence="6" id="KW-1185">Reference proteome</keyword>
<dbReference type="InterPro" id="IPR001611">
    <property type="entry name" value="Leu-rich_rpt"/>
</dbReference>
<dbReference type="KEGG" id="mpp:MICPUCDRAFT_53368"/>
<dbReference type="EMBL" id="GG663749">
    <property type="protein sequence ID" value="EEH52134.1"/>
    <property type="molecule type" value="Genomic_DNA"/>
</dbReference>
<organism evidence="6">
    <name type="scientific">Micromonas pusilla (strain CCMP1545)</name>
    <name type="common">Picoplanktonic green alga</name>
    <dbReference type="NCBI Taxonomy" id="564608"/>
    <lineage>
        <taxon>Eukaryota</taxon>
        <taxon>Viridiplantae</taxon>
        <taxon>Chlorophyta</taxon>
        <taxon>Mamiellophyceae</taxon>
        <taxon>Mamiellales</taxon>
        <taxon>Mamiellaceae</taxon>
        <taxon>Micromonas</taxon>
    </lineage>
</organism>
<keyword evidence="2" id="KW-0433">Leucine-rich repeat</keyword>
<dbReference type="STRING" id="564608.C1N6M9"/>
<evidence type="ECO:0000313" key="5">
    <source>
        <dbReference type="EMBL" id="EEH52134.1"/>
    </source>
</evidence>
<feature type="region of interest" description="Disordered" evidence="4">
    <location>
        <begin position="96"/>
        <end position="126"/>
    </location>
</feature>
<evidence type="ECO:0000256" key="2">
    <source>
        <dbReference type="ARBA" id="ARBA00022614"/>
    </source>
</evidence>
<evidence type="ECO:0000256" key="1">
    <source>
        <dbReference type="ARBA" id="ARBA00004430"/>
    </source>
</evidence>
<sequence>MPALDAAFASSLATGGGGGGDVSAVNAKARGVDVVDASFAARCAGATRVDVADNVLGGDAAKCAASLSVLAGMKRLKHLNLANNDLPPGALAAFGGAGGGGDAAATTKTKKKRRDDENKKRERAAADDDTAVTALRVLNVSGNRLDSLDGIESLTNLAAIIANDNAIESLAPLRGLKALNTVVLSSNAVDAIADELASGASQCHTGSHTTTFAW</sequence>
<evidence type="ECO:0000256" key="4">
    <source>
        <dbReference type="SAM" id="MobiDB-lite"/>
    </source>
</evidence>
<feature type="compositionally biased region" description="Basic and acidic residues" evidence="4">
    <location>
        <begin position="114"/>
        <end position="126"/>
    </location>
</feature>
<dbReference type="RefSeq" id="XP_003063761.1">
    <property type="nucleotide sequence ID" value="XM_003063715.1"/>
</dbReference>
<dbReference type="PANTHER" id="PTHR46652:SF8">
    <property type="entry name" value="LEUCINE RICH REPEAT CONTAINING 23"/>
    <property type="match status" value="1"/>
</dbReference>
<dbReference type="InterPro" id="IPR032675">
    <property type="entry name" value="LRR_dom_sf"/>
</dbReference>
<evidence type="ECO:0000256" key="3">
    <source>
        <dbReference type="ARBA" id="ARBA00022737"/>
    </source>
</evidence>
<keyword evidence="3" id="KW-0677">Repeat</keyword>